<protein>
    <submittedName>
        <fullName evidence="2">Uncharacterized protein</fullName>
    </submittedName>
</protein>
<evidence type="ECO:0000313" key="3">
    <source>
        <dbReference type="Proteomes" id="UP000663827"/>
    </source>
</evidence>
<evidence type="ECO:0000313" key="2">
    <source>
        <dbReference type="EMBL" id="CAE7145077.1"/>
    </source>
</evidence>
<dbReference type="AlphaFoldDB" id="A0A8H3HYJ2"/>
<reference evidence="2" key="1">
    <citation type="submission" date="2021-01" db="EMBL/GenBank/DDBJ databases">
        <authorList>
            <person name="Kaushik A."/>
        </authorList>
    </citation>
    <scope>NUCLEOTIDE SEQUENCE</scope>
    <source>
        <strain evidence="2">AG5</strain>
        <strain evidence="1">Type strain: AG8-Rh-89/</strain>
    </source>
</reference>
<accession>A0A8H3HYJ2</accession>
<sequence>MSKIHFAVLRLQKYLESPIAHRSSSEFRDILRELIEAMSDPFSFGRGGTHFGTVDPQMLNSALSSTDHPNYYNDLLERVLETYTRNLEFETAHEMLKYDQATALLTDEYFKSYPDLVKSAAGFAVRHSQRDWGIVLQQVVEYTIMRLFLDPDIVRLAGLVITTNRSNPGPSASDVNDS</sequence>
<dbReference type="Proteomes" id="UP000663827">
    <property type="component" value="Unassembled WGS sequence"/>
</dbReference>
<name>A0A8H3HYJ2_9AGAM</name>
<comment type="caution">
    <text evidence="2">The sequence shown here is derived from an EMBL/GenBank/DDBJ whole genome shotgun (WGS) entry which is preliminary data.</text>
</comment>
<evidence type="ECO:0000313" key="1">
    <source>
        <dbReference type="EMBL" id="CAE6511292.1"/>
    </source>
</evidence>
<dbReference type="EMBL" id="CAJNJQ010001627">
    <property type="protein sequence ID" value="CAE7145077.1"/>
    <property type="molecule type" value="Genomic_DNA"/>
</dbReference>
<dbReference type="EMBL" id="CAJMWZ010005801">
    <property type="protein sequence ID" value="CAE6511292.1"/>
    <property type="molecule type" value="Genomic_DNA"/>
</dbReference>
<gene>
    <name evidence="1" type="ORF">RDB_LOCUS106911</name>
    <name evidence="2" type="ORF">RDB_LOCUS79890</name>
</gene>
<proteinExistence type="predicted"/>
<dbReference type="Proteomes" id="UP000663850">
    <property type="component" value="Unassembled WGS sequence"/>
</dbReference>
<organism evidence="2 3">
    <name type="scientific">Rhizoctonia solani</name>
    <dbReference type="NCBI Taxonomy" id="456999"/>
    <lineage>
        <taxon>Eukaryota</taxon>
        <taxon>Fungi</taxon>
        <taxon>Dikarya</taxon>
        <taxon>Basidiomycota</taxon>
        <taxon>Agaricomycotina</taxon>
        <taxon>Agaricomycetes</taxon>
        <taxon>Cantharellales</taxon>
        <taxon>Ceratobasidiaceae</taxon>
        <taxon>Rhizoctonia</taxon>
    </lineage>
</organism>